<sequence length="65" mass="6969">MNGLEIVWAIVVINIVYVSLFTLRIIWVMKSQQLLASLLSMMSCASKAAALLAGMPTGVTAGVWS</sequence>
<accession>A0A8J4H0U0</accession>
<dbReference type="RefSeq" id="WP_373314293.1">
    <property type="nucleotide sequence ID" value="NZ_BOVK01000005.1"/>
</dbReference>
<dbReference type="Proteomes" id="UP000677918">
    <property type="component" value="Unassembled WGS sequence"/>
</dbReference>
<reference evidence="2" key="1">
    <citation type="submission" date="2021-04" db="EMBL/GenBank/DDBJ databases">
        <title>Draft genome sequence of Xylanibacillus composti strain K13.</title>
        <authorList>
            <person name="Uke A."/>
            <person name="Chhe C."/>
            <person name="Baramee S."/>
            <person name="Kosugi A."/>
        </authorList>
    </citation>
    <scope>NUCLEOTIDE SEQUENCE</scope>
    <source>
        <strain evidence="2">K13</strain>
    </source>
</reference>
<name>A0A8J4H0U0_9BACL</name>
<feature type="transmembrane region" description="Helical" evidence="1">
    <location>
        <begin position="34"/>
        <end position="55"/>
    </location>
</feature>
<evidence type="ECO:0000313" key="2">
    <source>
        <dbReference type="EMBL" id="GIQ67501.1"/>
    </source>
</evidence>
<proteinExistence type="predicted"/>
<dbReference type="EMBL" id="BOVK01000005">
    <property type="protein sequence ID" value="GIQ67501.1"/>
    <property type="molecule type" value="Genomic_DNA"/>
</dbReference>
<keyword evidence="3" id="KW-1185">Reference proteome</keyword>
<feature type="transmembrane region" description="Helical" evidence="1">
    <location>
        <begin position="6"/>
        <end position="27"/>
    </location>
</feature>
<keyword evidence="1" id="KW-1133">Transmembrane helix</keyword>
<keyword evidence="1" id="KW-0812">Transmembrane</keyword>
<evidence type="ECO:0000313" key="3">
    <source>
        <dbReference type="Proteomes" id="UP000677918"/>
    </source>
</evidence>
<comment type="caution">
    <text evidence="2">The sequence shown here is derived from an EMBL/GenBank/DDBJ whole genome shotgun (WGS) entry which is preliminary data.</text>
</comment>
<gene>
    <name evidence="2" type="ORF">XYCOK13_03250</name>
</gene>
<dbReference type="AlphaFoldDB" id="A0A8J4H0U0"/>
<evidence type="ECO:0000256" key="1">
    <source>
        <dbReference type="SAM" id="Phobius"/>
    </source>
</evidence>
<keyword evidence="1" id="KW-0472">Membrane</keyword>
<protein>
    <submittedName>
        <fullName evidence="2">Uncharacterized protein</fullName>
    </submittedName>
</protein>
<organism evidence="2 3">
    <name type="scientific">Xylanibacillus composti</name>
    <dbReference type="NCBI Taxonomy" id="1572762"/>
    <lineage>
        <taxon>Bacteria</taxon>
        <taxon>Bacillati</taxon>
        <taxon>Bacillota</taxon>
        <taxon>Bacilli</taxon>
        <taxon>Bacillales</taxon>
        <taxon>Paenibacillaceae</taxon>
        <taxon>Xylanibacillus</taxon>
    </lineage>
</organism>